<dbReference type="EMBL" id="HE797297">
    <property type="protein sequence ID" value="CCM06344.1"/>
    <property type="molecule type" value="Genomic_DNA"/>
</dbReference>
<feature type="compositionally biased region" description="Acidic residues" evidence="1">
    <location>
        <begin position="74"/>
        <end position="97"/>
    </location>
</feature>
<feature type="compositionally biased region" description="Gly residues" evidence="1">
    <location>
        <begin position="48"/>
        <end position="73"/>
    </location>
</feature>
<dbReference type="RefSeq" id="XP_012185627.1">
    <property type="nucleotide sequence ID" value="XM_012330237.1"/>
</dbReference>
<accession>J4H594</accession>
<protein>
    <submittedName>
        <fullName evidence="2">Uncharacterized protein</fullName>
    </submittedName>
</protein>
<proteinExistence type="predicted"/>
<feature type="compositionally biased region" description="Basic and acidic residues" evidence="1">
    <location>
        <begin position="181"/>
        <end position="197"/>
    </location>
</feature>
<dbReference type="AlphaFoldDB" id="J4H594"/>
<feature type="compositionally biased region" description="Low complexity" evidence="1">
    <location>
        <begin position="1"/>
        <end position="12"/>
    </location>
</feature>
<feature type="region of interest" description="Disordered" evidence="1">
    <location>
        <begin position="1"/>
        <end position="140"/>
    </location>
</feature>
<organism evidence="2 3">
    <name type="scientific">Fibroporia radiculosa</name>
    <dbReference type="NCBI Taxonomy" id="599839"/>
    <lineage>
        <taxon>Eukaryota</taxon>
        <taxon>Fungi</taxon>
        <taxon>Dikarya</taxon>
        <taxon>Basidiomycota</taxon>
        <taxon>Agaricomycotina</taxon>
        <taxon>Agaricomycetes</taxon>
        <taxon>Polyporales</taxon>
        <taxon>Fibroporiaceae</taxon>
        <taxon>Fibroporia</taxon>
    </lineage>
</organism>
<feature type="region of interest" description="Disordered" evidence="1">
    <location>
        <begin position="161"/>
        <end position="209"/>
    </location>
</feature>
<keyword evidence="3" id="KW-1185">Reference proteome</keyword>
<dbReference type="HOGENOM" id="CLU_1214782_0_0_1"/>
<dbReference type="InParanoid" id="J4H594"/>
<evidence type="ECO:0000313" key="3">
    <source>
        <dbReference type="Proteomes" id="UP000006352"/>
    </source>
</evidence>
<dbReference type="GeneID" id="24101244"/>
<evidence type="ECO:0000313" key="2">
    <source>
        <dbReference type="EMBL" id="CCM06344.1"/>
    </source>
</evidence>
<gene>
    <name evidence="2" type="ORF">FIBRA_08599</name>
</gene>
<reference evidence="2 3" key="1">
    <citation type="journal article" date="2012" name="Appl. Environ. Microbiol.">
        <title>Short-read sequencing for genomic analysis of the brown rot fungus Fibroporia radiculosa.</title>
        <authorList>
            <person name="Tang J.D."/>
            <person name="Perkins A.D."/>
            <person name="Sonstegard T.S."/>
            <person name="Schroeder S.G."/>
            <person name="Burgess S.C."/>
            <person name="Diehl S.V."/>
        </authorList>
    </citation>
    <scope>NUCLEOTIDE SEQUENCE [LARGE SCALE GENOMIC DNA]</scope>
    <source>
        <strain evidence="2 3">TFFH 294</strain>
    </source>
</reference>
<dbReference type="Proteomes" id="UP000006352">
    <property type="component" value="Unassembled WGS sequence"/>
</dbReference>
<feature type="compositionally biased region" description="Basic and acidic residues" evidence="1">
    <location>
        <begin position="116"/>
        <end position="137"/>
    </location>
</feature>
<evidence type="ECO:0000256" key="1">
    <source>
        <dbReference type="SAM" id="MobiDB-lite"/>
    </source>
</evidence>
<sequence length="228" mass="22795">MSSDGAAGGAASRAEHSSPPSAISTTDDSLRYWTPADTSADLSFSFGAGAGVSPGAVGAGARGSEGAGGSGGEAGEEEEEEEEEEEDNDDDDEEEHGEDTRAEAGSWGGATARNTPDGHGHEAGRRSGGEGKGEGGAKSEAVPYEVEAFAAAEVGLLLDGKAQPGEGAGASGTSTGVSEGGADKAEMEHGGRMKLEANVDSPVRRGRRRQVADRIRHLCCFGGGGFGP</sequence>
<name>J4H594_9APHY</name>